<dbReference type="WBParaSite" id="ACAC_0000455901-mRNA-1">
    <property type="protein sequence ID" value="ACAC_0000455901-mRNA-1"/>
    <property type="gene ID" value="ACAC_0000455901"/>
</dbReference>
<reference evidence="2" key="1">
    <citation type="submission" date="2012-09" db="EMBL/GenBank/DDBJ databases">
        <authorList>
            <person name="Martin A.A."/>
        </authorList>
    </citation>
    <scope>NUCLEOTIDE SEQUENCE</scope>
</reference>
<evidence type="ECO:0000256" key="1">
    <source>
        <dbReference type="SAM" id="MobiDB-lite"/>
    </source>
</evidence>
<accession>A0A0K0D3B4</accession>
<name>A0A0K0D3B4_ANGCA</name>
<reference evidence="3" key="2">
    <citation type="submission" date="2017-02" db="UniProtKB">
        <authorList>
            <consortium name="WormBaseParasite"/>
        </authorList>
    </citation>
    <scope>IDENTIFICATION</scope>
</reference>
<sequence length="102" mass="11041">MSGKDVTPKALTNTMEEKKESGNGSNMWMVSAIPLKSTLTKEPVDMGPVPFDYKVQRGETSTTVVATVTDNSEGNFTNRNGNSVDARNLHHNVTVSFAPAVR</sequence>
<organism evidence="2 3">
    <name type="scientific">Angiostrongylus cantonensis</name>
    <name type="common">Rat lungworm</name>
    <dbReference type="NCBI Taxonomy" id="6313"/>
    <lineage>
        <taxon>Eukaryota</taxon>
        <taxon>Metazoa</taxon>
        <taxon>Ecdysozoa</taxon>
        <taxon>Nematoda</taxon>
        <taxon>Chromadorea</taxon>
        <taxon>Rhabditida</taxon>
        <taxon>Rhabditina</taxon>
        <taxon>Rhabditomorpha</taxon>
        <taxon>Strongyloidea</taxon>
        <taxon>Metastrongylidae</taxon>
        <taxon>Angiostrongylus</taxon>
    </lineage>
</organism>
<evidence type="ECO:0000313" key="2">
    <source>
        <dbReference type="Proteomes" id="UP000035642"/>
    </source>
</evidence>
<feature type="region of interest" description="Disordered" evidence="1">
    <location>
        <begin position="1"/>
        <end position="25"/>
    </location>
</feature>
<keyword evidence="2" id="KW-1185">Reference proteome</keyword>
<dbReference type="Proteomes" id="UP000035642">
    <property type="component" value="Unassembled WGS sequence"/>
</dbReference>
<protein>
    <submittedName>
        <fullName evidence="3">WxL domain-containing protein</fullName>
    </submittedName>
</protein>
<proteinExistence type="predicted"/>
<evidence type="ECO:0000313" key="3">
    <source>
        <dbReference type="WBParaSite" id="ACAC_0000455901-mRNA-1"/>
    </source>
</evidence>
<dbReference type="AlphaFoldDB" id="A0A0K0D3B4"/>